<dbReference type="Pfam" id="PF13041">
    <property type="entry name" value="PPR_2"/>
    <property type="match status" value="2"/>
</dbReference>
<dbReference type="InterPro" id="IPR044578">
    <property type="entry name" value="BIR6-like"/>
</dbReference>
<dbReference type="PANTHER" id="PTHR47003:SF2">
    <property type="entry name" value="OS01G0970900 PROTEIN"/>
    <property type="match status" value="1"/>
</dbReference>
<gene>
    <name evidence="4" type="ORF">QJS04_geneDACA014841</name>
</gene>
<comment type="caution">
    <text evidence="4">The sequence shown here is derived from an EMBL/GenBank/DDBJ whole genome shotgun (WGS) entry which is preliminary data.</text>
</comment>
<evidence type="ECO:0000256" key="3">
    <source>
        <dbReference type="SAM" id="SignalP"/>
    </source>
</evidence>
<feature type="repeat" description="PPR" evidence="2">
    <location>
        <begin position="119"/>
        <end position="153"/>
    </location>
</feature>
<evidence type="ECO:0000313" key="5">
    <source>
        <dbReference type="Proteomes" id="UP001179952"/>
    </source>
</evidence>
<dbReference type="Gene3D" id="1.25.40.10">
    <property type="entry name" value="Tetratricopeptide repeat domain"/>
    <property type="match status" value="3"/>
</dbReference>
<sequence length="620" mass="70596">MQAITKSKRPCLLLLKHSLLLLSKPSASKSLPFHPQATHLTKTAYGDPLSKSPLFVVPHRNLCSHPQIEVSIDDFLKEKPDSDVTHETVLYVLKKLDKNPSKALRFFQWVSAERGFKPSPATYGVMLRMLGRKETMKEFWVLLKQMREQGMNLDRETLTSLVIAFKKEKMASDAECLKRFFENVEEINALENCAREMVEVMLSSEWGEEVEKKLEEMKLCLSDGLVLKVLSGIGKYPLKGLEFFNWVRKRSDYEPNSVTYNAVLRVLAREESIEQFWRVIDEMKGEGFEVDIDTYIKLMRRFEKLKLMEEAVGLYEIMMRGPCKPSIGDCGRLLRSIASSKDPNLDLVSRVVRIYEEGGYSLSKSVYDGIHRSLATVGRFDEAETMLGRMRDAGYEADNITYSQLVFGLCKTGRFDEACKVLDEMERCGCVPDIKTWTILIQGHCVAGEVDGAVACFGKMLDKGCDADADVIEVLVNGLCGKSRVSSAYTLVIEMIERTHARPWQATYKHLIEKLLGECKLEEAMKLVKFMKIHNLPPFTEPVVLYISKFGTVEDALDLLKVLTGKSFPSVSTYLHLFKAFFNEGRHSEAQDLLYKSPHHVRKHSDIHHLFGSRKVKKSI</sequence>
<feature type="repeat" description="PPR" evidence="2">
    <location>
        <begin position="256"/>
        <end position="290"/>
    </location>
</feature>
<accession>A0AAV9A360</accession>
<reference evidence="4" key="2">
    <citation type="submission" date="2023-06" db="EMBL/GenBank/DDBJ databases">
        <authorList>
            <person name="Ma L."/>
            <person name="Liu K.-W."/>
            <person name="Li Z."/>
            <person name="Hsiao Y.-Y."/>
            <person name="Qi Y."/>
            <person name="Fu T."/>
            <person name="Tang G."/>
            <person name="Zhang D."/>
            <person name="Sun W.-H."/>
            <person name="Liu D.-K."/>
            <person name="Li Y."/>
            <person name="Chen G.-Z."/>
            <person name="Liu X.-D."/>
            <person name="Liao X.-Y."/>
            <person name="Jiang Y.-T."/>
            <person name="Yu X."/>
            <person name="Hao Y."/>
            <person name="Huang J."/>
            <person name="Zhao X.-W."/>
            <person name="Ke S."/>
            <person name="Chen Y.-Y."/>
            <person name="Wu W.-L."/>
            <person name="Hsu J.-L."/>
            <person name="Lin Y.-F."/>
            <person name="Huang M.-D."/>
            <person name="Li C.-Y."/>
            <person name="Huang L."/>
            <person name="Wang Z.-W."/>
            <person name="Zhao X."/>
            <person name="Zhong W.-Y."/>
            <person name="Peng D.-H."/>
            <person name="Ahmad S."/>
            <person name="Lan S."/>
            <person name="Zhang J.-S."/>
            <person name="Tsai W.-C."/>
            <person name="Van De Peer Y."/>
            <person name="Liu Z.-J."/>
        </authorList>
    </citation>
    <scope>NUCLEOTIDE SEQUENCE</scope>
    <source>
        <strain evidence="4">SCP</strain>
        <tissue evidence="4">Leaves</tissue>
    </source>
</reference>
<feature type="repeat" description="PPR" evidence="2">
    <location>
        <begin position="433"/>
        <end position="467"/>
    </location>
</feature>
<reference evidence="4" key="1">
    <citation type="journal article" date="2023" name="Nat. Commun.">
        <title>Diploid and tetraploid genomes of Acorus and the evolution of monocots.</title>
        <authorList>
            <person name="Ma L."/>
            <person name="Liu K.W."/>
            <person name="Li Z."/>
            <person name="Hsiao Y.Y."/>
            <person name="Qi Y."/>
            <person name="Fu T."/>
            <person name="Tang G.D."/>
            <person name="Zhang D."/>
            <person name="Sun W.H."/>
            <person name="Liu D.K."/>
            <person name="Li Y."/>
            <person name="Chen G.Z."/>
            <person name="Liu X.D."/>
            <person name="Liao X.Y."/>
            <person name="Jiang Y.T."/>
            <person name="Yu X."/>
            <person name="Hao Y."/>
            <person name="Huang J."/>
            <person name="Zhao X.W."/>
            <person name="Ke S."/>
            <person name="Chen Y.Y."/>
            <person name="Wu W.L."/>
            <person name="Hsu J.L."/>
            <person name="Lin Y.F."/>
            <person name="Huang M.D."/>
            <person name="Li C.Y."/>
            <person name="Huang L."/>
            <person name="Wang Z.W."/>
            <person name="Zhao X."/>
            <person name="Zhong W.Y."/>
            <person name="Peng D.H."/>
            <person name="Ahmad S."/>
            <person name="Lan S."/>
            <person name="Zhang J.S."/>
            <person name="Tsai W.C."/>
            <person name="Van de Peer Y."/>
            <person name="Liu Z.J."/>
        </authorList>
    </citation>
    <scope>NUCLEOTIDE SEQUENCE</scope>
    <source>
        <strain evidence="4">SCP</strain>
    </source>
</reference>
<proteinExistence type="predicted"/>
<dbReference type="PROSITE" id="PS51375">
    <property type="entry name" value="PPR"/>
    <property type="match status" value="5"/>
</dbReference>
<organism evidence="4 5">
    <name type="scientific">Acorus gramineus</name>
    <name type="common">Dwarf sweet flag</name>
    <dbReference type="NCBI Taxonomy" id="55184"/>
    <lineage>
        <taxon>Eukaryota</taxon>
        <taxon>Viridiplantae</taxon>
        <taxon>Streptophyta</taxon>
        <taxon>Embryophyta</taxon>
        <taxon>Tracheophyta</taxon>
        <taxon>Spermatophyta</taxon>
        <taxon>Magnoliopsida</taxon>
        <taxon>Liliopsida</taxon>
        <taxon>Acoraceae</taxon>
        <taxon>Acorus</taxon>
    </lineage>
</organism>
<feature type="chain" id="PRO_5043451595" evidence="3">
    <location>
        <begin position="31"/>
        <end position="620"/>
    </location>
</feature>
<feature type="repeat" description="PPR" evidence="2">
    <location>
        <begin position="291"/>
        <end position="325"/>
    </location>
</feature>
<feature type="signal peptide" evidence="3">
    <location>
        <begin position="1"/>
        <end position="30"/>
    </location>
</feature>
<dbReference type="Pfam" id="PF01535">
    <property type="entry name" value="PPR"/>
    <property type="match status" value="2"/>
</dbReference>
<evidence type="ECO:0000256" key="2">
    <source>
        <dbReference type="PROSITE-ProRule" id="PRU00708"/>
    </source>
</evidence>
<dbReference type="PANTHER" id="PTHR47003">
    <property type="entry name" value="OS01G0970900 PROTEIN"/>
    <property type="match status" value="1"/>
</dbReference>
<dbReference type="InterPro" id="IPR002885">
    <property type="entry name" value="PPR_rpt"/>
</dbReference>
<dbReference type="EMBL" id="JAUJYN010000015">
    <property type="protein sequence ID" value="KAK1258565.1"/>
    <property type="molecule type" value="Genomic_DNA"/>
</dbReference>
<feature type="repeat" description="PPR" evidence="2">
    <location>
        <begin position="398"/>
        <end position="432"/>
    </location>
</feature>
<dbReference type="GO" id="GO:0008380">
    <property type="term" value="P:RNA splicing"/>
    <property type="evidence" value="ECO:0007669"/>
    <property type="project" value="InterPro"/>
</dbReference>
<evidence type="ECO:0000256" key="1">
    <source>
        <dbReference type="ARBA" id="ARBA00022737"/>
    </source>
</evidence>
<dbReference type="NCBIfam" id="TIGR00756">
    <property type="entry name" value="PPR"/>
    <property type="match status" value="3"/>
</dbReference>
<evidence type="ECO:0000313" key="4">
    <source>
        <dbReference type="EMBL" id="KAK1258565.1"/>
    </source>
</evidence>
<dbReference type="AlphaFoldDB" id="A0AAV9A360"/>
<keyword evidence="1" id="KW-0677">Repeat</keyword>
<dbReference type="Proteomes" id="UP001179952">
    <property type="component" value="Unassembled WGS sequence"/>
</dbReference>
<dbReference type="InterPro" id="IPR011990">
    <property type="entry name" value="TPR-like_helical_dom_sf"/>
</dbReference>
<name>A0AAV9A360_ACOGR</name>
<keyword evidence="3" id="KW-0732">Signal</keyword>
<keyword evidence="5" id="KW-1185">Reference proteome</keyword>
<protein>
    <submittedName>
        <fullName evidence="4">Pentatricopeptide repeat-containing protein</fullName>
    </submittedName>
</protein>